<dbReference type="PANTHER" id="PTHR30419">
    <property type="entry name" value="HTH-TYPE TRANSCRIPTIONAL REGULATOR YBHD"/>
    <property type="match status" value="1"/>
</dbReference>
<keyword evidence="2" id="KW-0805">Transcription regulation</keyword>
<dbReference type="Proteomes" id="UP000233293">
    <property type="component" value="Unassembled WGS sequence"/>
</dbReference>
<protein>
    <submittedName>
        <fullName evidence="6">LysR family transcriptional regulator</fullName>
    </submittedName>
</protein>
<dbReference type="InterPro" id="IPR005119">
    <property type="entry name" value="LysR_subst-bd"/>
</dbReference>
<evidence type="ECO:0000256" key="4">
    <source>
        <dbReference type="ARBA" id="ARBA00023163"/>
    </source>
</evidence>
<evidence type="ECO:0000259" key="5">
    <source>
        <dbReference type="PROSITE" id="PS50931"/>
    </source>
</evidence>
<dbReference type="SUPFAM" id="SSF46785">
    <property type="entry name" value="Winged helix' DNA-binding domain"/>
    <property type="match status" value="1"/>
</dbReference>
<name>A0A2N3PU00_9PROT</name>
<dbReference type="EMBL" id="PIUM01000016">
    <property type="protein sequence ID" value="PKU23873.1"/>
    <property type="molecule type" value="Genomic_DNA"/>
</dbReference>
<dbReference type="Gene3D" id="3.40.190.290">
    <property type="match status" value="1"/>
</dbReference>
<keyword evidence="3" id="KW-0238">DNA-binding</keyword>
<dbReference type="InterPro" id="IPR036390">
    <property type="entry name" value="WH_DNA-bd_sf"/>
</dbReference>
<dbReference type="GO" id="GO:0003677">
    <property type="term" value="F:DNA binding"/>
    <property type="evidence" value="ECO:0007669"/>
    <property type="project" value="UniProtKB-KW"/>
</dbReference>
<reference evidence="7" key="1">
    <citation type="submission" date="2017-12" db="EMBL/GenBank/DDBJ databases">
        <title>Draft genome sequence of Telmatospirillum siberiense 26-4b1T, an acidotolerant peatland alphaproteobacterium potentially involved in sulfur cycling.</title>
        <authorList>
            <person name="Hausmann B."/>
            <person name="Pjevac P."/>
            <person name="Schreck K."/>
            <person name="Herbold C.W."/>
            <person name="Daims H."/>
            <person name="Wagner M."/>
            <person name="Pester M."/>
            <person name="Loy A."/>
        </authorList>
    </citation>
    <scope>NUCLEOTIDE SEQUENCE [LARGE SCALE GENOMIC DNA]</scope>
    <source>
        <strain evidence="7">26-4b1</strain>
    </source>
</reference>
<feature type="domain" description="HTH lysR-type" evidence="5">
    <location>
        <begin position="3"/>
        <end position="60"/>
    </location>
</feature>
<proteinExistence type="inferred from homology"/>
<keyword evidence="7" id="KW-1185">Reference proteome</keyword>
<dbReference type="CDD" id="cd08421">
    <property type="entry name" value="PBP2_LTTR_like_1"/>
    <property type="match status" value="1"/>
</dbReference>
<dbReference type="PANTHER" id="PTHR30419:SF2">
    <property type="entry name" value="LYSR FAMILY TRANSCRIPTIONAL REGULATOR"/>
    <property type="match status" value="1"/>
</dbReference>
<evidence type="ECO:0000313" key="7">
    <source>
        <dbReference type="Proteomes" id="UP000233293"/>
    </source>
</evidence>
<dbReference type="SUPFAM" id="SSF53850">
    <property type="entry name" value="Periplasmic binding protein-like II"/>
    <property type="match status" value="1"/>
</dbReference>
<dbReference type="GO" id="GO:0005829">
    <property type="term" value="C:cytosol"/>
    <property type="evidence" value="ECO:0007669"/>
    <property type="project" value="TreeGrafter"/>
</dbReference>
<dbReference type="Pfam" id="PF00126">
    <property type="entry name" value="HTH_1"/>
    <property type="match status" value="1"/>
</dbReference>
<dbReference type="PROSITE" id="PS50931">
    <property type="entry name" value="HTH_LYSR"/>
    <property type="match status" value="1"/>
</dbReference>
<keyword evidence="4" id="KW-0804">Transcription</keyword>
<evidence type="ECO:0000256" key="1">
    <source>
        <dbReference type="ARBA" id="ARBA00009437"/>
    </source>
</evidence>
<dbReference type="OrthoDB" id="9785974at2"/>
<comment type="similarity">
    <text evidence="1">Belongs to the LysR transcriptional regulatory family.</text>
</comment>
<sequence length="295" mass="31778">MRFDLTDLRLFLAVVDAGSITHGAADAGLSLAAASERLRDMEATGEVVLLTRGRRGVVPTEAGEALAHHARAILHQMAQMRGELGHYAKGLRTMIRILANTAAVTEFLPRRLAPWMAAHPQADVELKERQSVEIAKAIAAGFAEIGILSSAAVATGLTLRPFALDRLVMVASRNHPLAAKAEVRFADLLDQHFIGLTGGALQRHIDMQAENLGAKLKVRVALRNFDGICRMAGEGVGIGIVPESAARRSKRSARIAIARLQDDWATRRLSVCVRSEAELTSPTRSLFEYLSAPAG</sequence>
<dbReference type="InterPro" id="IPR036388">
    <property type="entry name" value="WH-like_DNA-bd_sf"/>
</dbReference>
<accession>A0A2N3PU00</accession>
<organism evidence="6 7">
    <name type="scientific">Telmatospirillum siberiense</name>
    <dbReference type="NCBI Taxonomy" id="382514"/>
    <lineage>
        <taxon>Bacteria</taxon>
        <taxon>Pseudomonadati</taxon>
        <taxon>Pseudomonadota</taxon>
        <taxon>Alphaproteobacteria</taxon>
        <taxon>Rhodospirillales</taxon>
        <taxon>Rhodospirillaceae</taxon>
        <taxon>Telmatospirillum</taxon>
    </lineage>
</organism>
<gene>
    <name evidence="6" type="ORF">CWS72_14440</name>
</gene>
<dbReference type="InterPro" id="IPR050950">
    <property type="entry name" value="HTH-type_LysR_regulators"/>
</dbReference>
<dbReference type="Gene3D" id="1.10.10.10">
    <property type="entry name" value="Winged helix-like DNA-binding domain superfamily/Winged helix DNA-binding domain"/>
    <property type="match status" value="1"/>
</dbReference>
<evidence type="ECO:0000256" key="3">
    <source>
        <dbReference type="ARBA" id="ARBA00023125"/>
    </source>
</evidence>
<evidence type="ECO:0000256" key="2">
    <source>
        <dbReference type="ARBA" id="ARBA00023015"/>
    </source>
</evidence>
<dbReference type="InterPro" id="IPR000847">
    <property type="entry name" value="LysR_HTH_N"/>
</dbReference>
<dbReference type="AlphaFoldDB" id="A0A2N3PU00"/>
<evidence type="ECO:0000313" key="6">
    <source>
        <dbReference type="EMBL" id="PKU23873.1"/>
    </source>
</evidence>
<dbReference type="RefSeq" id="WP_101251329.1">
    <property type="nucleotide sequence ID" value="NZ_PIUM01000016.1"/>
</dbReference>
<dbReference type="Pfam" id="PF03466">
    <property type="entry name" value="LysR_substrate"/>
    <property type="match status" value="1"/>
</dbReference>
<dbReference type="GO" id="GO:0003700">
    <property type="term" value="F:DNA-binding transcription factor activity"/>
    <property type="evidence" value="ECO:0007669"/>
    <property type="project" value="InterPro"/>
</dbReference>
<comment type="caution">
    <text evidence="6">The sequence shown here is derived from an EMBL/GenBank/DDBJ whole genome shotgun (WGS) entry which is preliminary data.</text>
</comment>